<dbReference type="InterPro" id="IPR036890">
    <property type="entry name" value="HATPase_C_sf"/>
</dbReference>
<keyword evidence="1" id="KW-0418">Kinase</keyword>
<keyword evidence="3" id="KW-0547">Nucleotide-binding</keyword>
<dbReference type="PANTHER" id="PTHR35526">
    <property type="entry name" value="ANTI-SIGMA-F FACTOR RSBW-RELATED"/>
    <property type="match status" value="1"/>
</dbReference>
<dbReference type="Proteomes" id="UP001205612">
    <property type="component" value="Unassembled WGS sequence"/>
</dbReference>
<protein>
    <submittedName>
        <fullName evidence="3">ATP-binding protein</fullName>
    </submittedName>
</protein>
<accession>A0ABT2B8S4</accession>
<dbReference type="EMBL" id="JANUGP010000026">
    <property type="protein sequence ID" value="MCS0604911.1"/>
    <property type="molecule type" value="Genomic_DNA"/>
</dbReference>
<dbReference type="Gene3D" id="3.30.565.10">
    <property type="entry name" value="Histidine kinase-like ATPase, C-terminal domain"/>
    <property type="match status" value="1"/>
</dbReference>
<dbReference type="PANTHER" id="PTHR35526:SF3">
    <property type="entry name" value="ANTI-SIGMA-F FACTOR RSBW"/>
    <property type="match status" value="1"/>
</dbReference>
<keyword evidence="1" id="KW-0723">Serine/threonine-protein kinase</keyword>
<keyword evidence="4" id="KW-1185">Reference proteome</keyword>
<sequence length="147" mass="16338">MADQGTEQARYRRQRPSVRAARADARALAGKWKHPEIAAELALLVSEVVTNAVIHGDAGRGSQVQVTYRLLDDRLRVDVRDAATGRPRILRPTPLPDELREFGRGLTVVASLAHRWGVIPRVIGKSVWFEVLLGTRVAPDTEQAVFR</sequence>
<keyword evidence="3" id="KW-0067">ATP-binding</keyword>
<name>A0ABT2B8S4_9ACTN</name>
<dbReference type="RefSeq" id="WP_258781791.1">
    <property type="nucleotide sequence ID" value="NZ_JANUGP010000026.1"/>
</dbReference>
<comment type="caution">
    <text evidence="3">The sequence shown here is derived from an EMBL/GenBank/DDBJ whole genome shotgun (WGS) entry which is preliminary data.</text>
</comment>
<evidence type="ECO:0000313" key="4">
    <source>
        <dbReference type="Proteomes" id="UP001205612"/>
    </source>
</evidence>
<dbReference type="GO" id="GO:0005524">
    <property type="term" value="F:ATP binding"/>
    <property type="evidence" value="ECO:0007669"/>
    <property type="project" value="UniProtKB-KW"/>
</dbReference>
<evidence type="ECO:0000313" key="3">
    <source>
        <dbReference type="EMBL" id="MCS0604911.1"/>
    </source>
</evidence>
<reference evidence="3 4" key="1">
    <citation type="submission" date="2022-08" db="EMBL/GenBank/DDBJ databases">
        <authorList>
            <person name="Somphong A."/>
            <person name="Phongsopitanun W."/>
        </authorList>
    </citation>
    <scope>NUCLEOTIDE SEQUENCE [LARGE SCALE GENOMIC DNA]</scope>
    <source>
        <strain evidence="3 4">LP11</strain>
    </source>
</reference>
<keyword evidence="1" id="KW-0808">Transferase</keyword>
<dbReference type="SUPFAM" id="SSF55874">
    <property type="entry name" value="ATPase domain of HSP90 chaperone/DNA topoisomerase II/histidine kinase"/>
    <property type="match status" value="1"/>
</dbReference>
<proteinExistence type="predicted"/>
<gene>
    <name evidence="3" type="ORF">NX794_27395</name>
</gene>
<feature type="domain" description="Histidine kinase/HSP90-like ATPase" evidence="2">
    <location>
        <begin position="17"/>
        <end position="115"/>
    </location>
</feature>
<evidence type="ECO:0000259" key="2">
    <source>
        <dbReference type="Pfam" id="PF13581"/>
    </source>
</evidence>
<dbReference type="CDD" id="cd16936">
    <property type="entry name" value="HATPase_RsbW-like"/>
    <property type="match status" value="1"/>
</dbReference>
<dbReference type="Pfam" id="PF13581">
    <property type="entry name" value="HATPase_c_2"/>
    <property type="match status" value="1"/>
</dbReference>
<evidence type="ECO:0000256" key="1">
    <source>
        <dbReference type="ARBA" id="ARBA00022527"/>
    </source>
</evidence>
<organism evidence="3 4">
    <name type="scientific">Streptomyces pyxinicus</name>
    <dbReference type="NCBI Taxonomy" id="2970331"/>
    <lineage>
        <taxon>Bacteria</taxon>
        <taxon>Bacillati</taxon>
        <taxon>Actinomycetota</taxon>
        <taxon>Actinomycetes</taxon>
        <taxon>Kitasatosporales</taxon>
        <taxon>Streptomycetaceae</taxon>
        <taxon>Streptomyces</taxon>
    </lineage>
</organism>
<dbReference type="InterPro" id="IPR050267">
    <property type="entry name" value="Anti-sigma-factor_SerPK"/>
</dbReference>
<dbReference type="InterPro" id="IPR003594">
    <property type="entry name" value="HATPase_dom"/>
</dbReference>